<feature type="domain" description="Wall-associated receptor kinase galacturonan-binding" evidence="3">
    <location>
        <begin position="81"/>
        <end position="140"/>
    </location>
</feature>
<reference evidence="4" key="1">
    <citation type="journal article" date="2021" name="Front. Plant Sci.">
        <title>Chromosome-Scale Genome Assembly for Chinese Sour Jujube and Insights Into Its Genome Evolution and Domestication Signature.</title>
        <authorList>
            <person name="Shen L.-Y."/>
            <person name="Luo H."/>
            <person name="Wang X.-L."/>
            <person name="Wang X.-M."/>
            <person name="Qiu X.-J."/>
            <person name="Liu H."/>
            <person name="Zhou S.-S."/>
            <person name="Jia K.-H."/>
            <person name="Nie S."/>
            <person name="Bao Y.-T."/>
            <person name="Zhang R.-G."/>
            <person name="Yun Q.-Z."/>
            <person name="Chai Y.-H."/>
            <person name="Lu J.-Y."/>
            <person name="Li Y."/>
            <person name="Zhao S.-W."/>
            <person name="Mao J.-F."/>
            <person name="Jia S.-G."/>
            <person name="Mao Y.-M."/>
        </authorList>
    </citation>
    <scope>NUCLEOTIDE SEQUENCE</scope>
    <source>
        <strain evidence="4">AT0</strain>
        <tissue evidence="4">Leaf</tissue>
    </source>
</reference>
<name>A0A978W6K3_ZIZJJ</name>
<protein>
    <recommendedName>
        <fullName evidence="3">Wall-associated receptor kinase galacturonan-binding domain-containing protein</fullName>
    </recommendedName>
</protein>
<evidence type="ECO:0000256" key="1">
    <source>
        <dbReference type="ARBA" id="ARBA00004167"/>
    </source>
</evidence>
<sequence length="171" mass="18916">MGLERIRKRDEKHRWGSNANLIDLDKIEHLFGDEMPNAYGKQSDQTQSTISFPIPSDFSGSTTLLFLLVAASGDQLDSSGCVRHCGDIDILYPFGLTEKCCLDHNFLIQCDNSSGHPTPLISTNNLTVTRISAERSEMSIQFDVTRDCYTKSGDQIPSNKSVATLTPPNTM</sequence>
<evidence type="ECO:0000313" key="5">
    <source>
        <dbReference type="Proteomes" id="UP000813462"/>
    </source>
</evidence>
<dbReference type="InterPro" id="IPR025287">
    <property type="entry name" value="WAK_GUB"/>
</dbReference>
<dbReference type="Pfam" id="PF13947">
    <property type="entry name" value="GUB_WAK_bind"/>
    <property type="match status" value="1"/>
</dbReference>
<evidence type="ECO:0000256" key="2">
    <source>
        <dbReference type="ARBA" id="ARBA00022729"/>
    </source>
</evidence>
<proteinExistence type="predicted"/>
<dbReference type="AlphaFoldDB" id="A0A978W6K3"/>
<dbReference type="EMBL" id="JAEACU010000001">
    <property type="protein sequence ID" value="KAH7547587.1"/>
    <property type="molecule type" value="Genomic_DNA"/>
</dbReference>
<dbReference type="Proteomes" id="UP000813462">
    <property type="component" value="Unassembled WGS sequence"/>
</dbReference>
<evidence type="ECO:0000259" key="3">
    <source>
        <dbReference type="Pfam" id="PF13947"/>
    </source>
</evidence>
<keyword evidence="2" id="KW-0732">Signal</keyword>
<comment type="caution">
    <text evidence="4">The sequence shown here is derived from an EMBL/GenBank/DDBJ whole genome shotgun (WGS) entry which is preliminary data.</text>
</comment>
<comment type="subcellular location">
    <subcellularLocation>
        <location evidence="1">Membrane</location>
        <topology evidence="1">Single-pass membrane protein</topology>
    </subcellularLocation>
</comment>
<dbReference type="GO" id="GO:0016020">
    <property type="term" value="C:membrane"/>
    <property type="evidence" value="ECO:0007669"/>
    <property type="project" value="UniProtKB-SubCell"/>
</dbReference>
<evidence type="ECO:0000313" key="4">
    <source>
        <dbReference type="EMBL" id="KAH7547587.1"/>
    </source>
</evidence>
<gene>
    <name evidence="4" type="ORF">FEM48_Zijuj01G0325600</name>
</gene>
<organism evidence="4 5">
    <name type="scientific">Ziziphus jujuba var. spinosa</name>
    <dbReference type="NCBI Taxonomy" id="714518"/>
    <lineage>
        <taxon>Eukaryota</taxon>
        <taxon>Viridiplantae</taxon>
        <taxon>Streptophyta</taxon>
        <taxon>Embryophyta</taxon>
        <taxon>Tracheophyta</taxon>
        <taxon>Spermatophyta</taxon>
        <taxon>Magnoliopsida</taxon>
        <taxon>eudicotyledons</taxon>
        <taxon>Gunneridae</taxon>
        <taxon>Pentapetalae</taxon>
        <taxon>rosids</taxon>
        <taxon>fabids</taxon>
        <taxon>Rosales</taxon>
        <taxon>Rhamnaceae</taxon>
        <taxon>Paliureae</taxon>
        <taxon>Ziziphus</taxon>
    </lineage>
</organism>
<dbReference type="GO" id="GO:0030247">
    <property type="term" value="F:polysaccharide binding"/>
    <property type="evidence" value="ECO:0007669"/>
    <property type="project" value="InterPro"/>
</dbReference>
<dbReference type="PANTHER" id="PTHR33491">
    <property type="entry name" value="OSJNBA0016N04.9 PROTEIN"/>
    <property type="match status" value="1"/>
</dbReference>
<accession>A0A978W6K3</accession>